<organism evidence="1 2">
    <name type="scientific">Anopheles christyi</name>
    <dbReference type="NCBI Taxonomy" id="43041"/>
    <lineage>
        <taxon>Eukaryota</taxon>
        <taxon>Metazoa</taxon>
        <taxon>Ecdysozoa</taxon>
        <taxon>Arthropoda</taxon>
        <taxon>Hexapoda</taxon>
        <taxon>Insecta</taxon>
        <taxon>Pterygota</taxon>
        <taxon>Neoptera</taxon>
        <taxon>Endopterygota</taxon>
        <taxon>Diptera</taxon>
        <taxon>Nematocera</taxon>
        <taxon>Culicoidea</taxon>
        <taxon>Culicidae</taxon>
        <taxon>Anophelinae</taxon>
        <taxon>Anopheles</taxon>
    </lineage>
</organism>
<dbReference type="VEuPathDB" id="VectorBase:ACHR014331"/>
<accession>A0A182KIR3</accession>
<sequence>MQEFDLNSCLRIELLNRTVLRHSSPIDLAISTEVPKSSTDEHSLMLRSYELRFRILLYLRVSVGIEDASSPPSDSFSGQHSDMLRAFLAFVAGLSIGLVDGIAASCFSPPTVVASFSTITFK</sequence>
<proteinExistence type="predicted"/>
<reference evidence="2" key="1">
    <citation type="submission" date="2013-03" db="EMBL/GenBank/DDBJ databases">
        <title>The Genome Sequence of Anopheles christyi ACHKN1017.</title>
        <authorList>
            <consortium name="The Broad Institute Genomics Platform"/>
            <person name="Neafsey D.E."/>
            <person name="Besansky N."/>
            <person name="Walker B."/>
            <person name="Young S.K."/>
            <person name="Zeng Q."/>
            <person name="Gargeya S."/>
            <person name="Fitzgerald M."/>
            <person name="Haas B."/>
            <person name="Abouelleil A."/>
            <person name="Allen A.W."/>
            <person name="Alvarado L."/>
            <person name="Arachchi H.M."/>
            <person name="Berlin A.M."/>
            <person name="Chapman S.B."/>
            <person name="Gainer-Dewar J."/>
            <person name="Goldberg J."/>
            <person name="Griggs A."/>
            <person name="Gujja S."/>
            <person name="Hansen M."/>
            <person name="Howarth C."/>
            <person name="Imamovic A."/>
            <person name="Ireland A."/>
            <person name="Larimer J."/>
            <person name="McCowan C."/>
            <person name="Murphy C."/>
            <person name="Pearson M."/>
            <person name="Poon T.W."/>
            <person name="Priest M."/>
            <person name="Roberts A."/>
            <person name="Saif S."/>
            <person name="Shea T."/>
            <person name="Sisk P."/>
            <person name="Sykes S."/>
            <person name="Wortman J."/>
            <person name="Nusbaum C."/>
            <person name="Birren B."/>
        </authorList>
    </citation>
    <scope>NUCLEOTIDE SEQUENCE [LARGE SCALE GENOMIC DNA]</scope>
    <source>
        <strain evidence="2">ACHKN1017</strain>
    </source>
</reference>
<dbReference type="EnsemblMetazoa" id="ACHR014331-RA">
    <property type="protein sequence ID" value="ACHR014331-PA"/>
    <property type="gene ID" value="ACHR014331"/>
</dbReference>
<keyword evidence="2" id="KW-1185">Reference proteome</keyword>
<protein>
    <submittedName>
        <fullName evidence="1">Uncharacterized protein</fullName>
    </submittedName>
</protein>
<dbReference type="AlphaFoldDB" id="A0A182KIR3"/>
<name>A0A182KIR3_9DIPT</name>
<reference evidence="1" key="2">
    <citation type="submission" date="2020-05" db="UniProtKB">
        <authorList>
            <consortium name="EnsemblMetazoa"/>
        </authorList>
    </citation>
    <scope>IDENTIFICATION</scope>
    <source>
        <strain evidence="1">ACHKN1017</strain>
    </source>
</reference>
<evidence type="ECO:0000313" key="1">
    <source>
        <dbReference type="EnsemblMetazoa" id="ACHR014331-PA"/>
    </source>
</evidence>
<dbReference type="Proteomes" id="UP000075881">
    <property type="component" value="Unassembled WGS sequence"/>
</dbReference>
<evidence type="ECO:0000313" key="2">
    <source>
        <dbReference type="Proteomes" id="UP000075881"/>
    </source>
</evidence>